<evidence type="ECO:0000313" key="4">
    <source>
        <dbReference type="EMBL" id="GAY34132.1"/>
    </source>
</evidence>
<gene>
    <name evidence="4" type="ORF">CUMW_276470</name>
</gene>
<reference evidence="4 5" key="1">
    <citation type="journal article" date="2017" name="Front. Genet.">
        <title>Draft sequencing of the heterozygous diploid genome of Satsuma (Citrus unshiu Marc.) using a hybrid assembly approach.</title>
        <authorList>
            <person name="Shimizu T."/>
            <person name="Tanizawa Y."/>
            <person name="Mochizuki T."/>
            <person name="Nagasaki H."/>
            <person name="Yoshioka T."/>
            <person name="Toyoda A."/>
            <person name="Fujiyama A."/>
            <person name="Kaminuma E."/>
            <person name="Nakamura Y."/>
        </authorList>
    </citation>
    <scope>NUCLEOTIDE SEQUENCE [LARGE SCALE GENOMIC DNA]</scope>
    <source>
        <strain evidence="5">cv. Miyagawa wase</strain>
    </source>
</reference>
<protein>
    <recommendedName>
        <fullName evidence="3">Maturase MatK N-terminal domain-containing protein</fullName>
    </recommendedName>
</protein>
<dbReference type="GO" id="GO:0006397">
    <property type="term" value="P:mRNA processing"/>
    <property type="evidence" value="ECO:0007669"/>
    <property type="project" value="UniProtKB-KW"/>
</dbReference>
<keyword evidence="5" id="KW-1185">Reference proteome</keyword>
<dbReference type="PANTHER" id="PTHR34811:SF1">
    <property type="entry name" value="MATURASE K"/>
    <property type="match status" value="1"/>
</dbReference>
<evidence type="ECO:0000256" key="1">
    <source>
        <dbReference type="ARBA" id="ARBA00006621"/>
    </source>
</evidence>
<dbReference type="PANTHER" id="PTHR34811">
    <property type="entry name" value="MATURASE K"/>
    <property type="match status" value="1"/>
</dbReference>
<comment type="similarity">
    <text evidence="1">Belongs to the intron maturase 2 family. MatK subfamily.</text>
</comment>
<organism evidence="4 5">
    <name type="scientific">Citrus unshiu</name>
    <name type="common">Satsuma mandarin</name>
    <name type="synonym">Citrus nobilis var. unshiu</name>
    <dbReference type="NCBI Taxonomy" id="55188"/>
    <lineage>
        <taxon>Eukaryota</taxon>
        <taxon>Viridiplantae</taxon>
        <taxon>Streptophyta</taxon>
        <taxon>Embryophyta</taxon>
        <taxon>Tracheophyta</taxon>
        <taxon>Spermatophyta</taxon>
        <taxon>Magnoliopsida</taxon>
        <taxon>eudicotyledons</taxon>
        <taxon>Gunneridae</taxon>
        <taxon>Pentapetalae</taxon>
        <taxon>rosids</taxon>
        <taxon>malvids</taxon>
        <taxon>Sapindales</taxon>
        <taxon>Rutaceae</taxon>
        <taxon>Aurantioideae</taxon>
        <taxon>Citrus</taxon>
    </lineage>
</organism>
<accession>A0A2H5N234</accession>
<sequence length="124" mass="14762">MEEFQVYLELDRSQQHYTHFFFGSIYIYALPLDHGGFYDNKSSSLSVKRLITRMYQRINLSIVANDSNQNPIFGHNNKLYLLEKNHGRNSIFPMLFLEGKKLENRLISDQFIQYFLFSRINCPI</sequence>
<evidence type="ECO:0000256" key="2">
    <source>
        <dbReference type="ARBA" id="ARBA00022664"/>
    </source>
</evidence>
<evidence type="ECO:0000313" key="5">
    <source>
        <dbReference type="Proteomes" id="UP000236630"/>
    </source>
</evidence>
<name>A0A2H5N234_CITUN</name>
<dbReference type="GO" id="GO:0009507">
    <property type="term" value="C:chloroplast"/>
    <property type="evidence" value="ECO:0007669"/>
    <property type="project" value="InterPro"/>
</dbReference>
<dbReference type="STRING" id="55188.A0A2H5N234"/>
<dbReference type="InterPro" id="IPR002866">
    <property type="entry name" value="Maturase_MatK"/>
</dbReference>
<dbReference type="AlphaFoldDB" id="A0A2H5N234"/>
<dbReference type="Proteomes" id="UP000236630">
    <property type="component" value="Unassembled WGS sequence"/>
</dbReference>
<evidence type="ECO:0000259" key="3">
    <source>
        <dbReference type="Pfam" id="PF01824"/>
    </source>
</evidence>
<dbReference type="EMBL" id="BDQV01001668">
    <property type="protein sequence ID" value="GAY34132.1"/>
    <property type="molecule type" value="Genomic_DNA"/>
</dbReference>
<dbReference type="InterPro" id="IPR024942">
    <property type="entry name" value="Maturase_MatK_N"/>
</dbReference>
<comment type="caution">
    <text evidence="4">The sequence shown here is derived from an EMBL/GenBank/DDBJ whole genome shotgun (WGS) entry which is preliminary data.</text>
</comment>
<dbReference type="Pfam" id="PF01824">
    <property type="entry name" value="MatK_N"/>
    <property type="match status" value="1"/>
</dbReference>
<keyword evidence="2" id="KW-0507">mRNA processing</keyword>
<proteinExistence type="inferred from homology"/>
<feature type="domain" description="Maturase MatK N-terminal" evidence="3">
    <location>
        <begin position="1"/>
        <end position="81"/>
    </location>
</feature>